<dbReference type="RefSeq" id="XP_001018156.2">
    <property type="nucleotide sequence ID" value="XM_001018156.3"/>
</dbReference>
<evidence type="ECO:0000313" key="2">
    <source>
        <dbReference type="Proteomes" id="UP000009168"/>
    </source>
</evidence>
<dbReference type="AlphaFoldDB" id="I7M8E2"/>
<evidence type="ECO:0000313" key="1">
    <source>
        <dbReference type="EMBL" id="EAR97911.2"/>
    </source>
</evidence>
<protein>
    <submittedName>
        <fullName evidence="1">Uncharacterized protein</fullName>
    </submittedName>
</protein>
<sequence length="283" mass="33846">MSMLGVISREESTFLKEINLFYFNLLEIQLQWDDFQKYVNSKSQNGKAYYEQLENGFSFSSDQNQYIFFKSNEKKPNDYSVEKYPYHFYDDRKYAISALTYDNILFYKQFLKTLEKLNQQKLEKQMDQQKVQSNYSNDYVQNCETIAYLCKQNLQRDIYIQNMNQNKFQQDTMFPLSPLTKANYIMQAMGSTRVFKNVNEIQNWQRWKVYWFTKNHPVYCYSTCSGSCTAYCQGTPCIYVLPQNELESQGLPDAEKVDPRNIFSDDLYFLAYQLNIYTINILQ</sequence>
<gene>
    <name evidence="1" type="ORF">TTHERM_00281010</name>
</gene>
<accession>I7M8E2</accession>
<proteinExistence type="predicted"/>
<organism evidence="1 2">
    <name type="scientific">Tetrahymena thermophila (strain SB210)</name>
    <dbReference type="NCBI Taxonomy" id="312017"/>
    <lineage>
        <taxon>Eukaryota</taxon>
        <taxon>Sar</taxon>
        <taxon>Alveolata</taxon>
        <taxon>Ciliophora</taxon>
        <taxon>Intramacronucleata</taxon>
        <taxon>Oligohymenophorea</taxon>
        <taxon>Hymenostomatida</taxon>
        <taxon>Tetrahymenina</taxon>
        <taxon>Tetrahymenidae</taxon>
        <taxon>Tetrahymena</taxon>
    </lineage>
</organism>
<dbReference type="GeneID" id="7841518"/>
<dbReference type="Proteomes" id="UP000009168">
    <property type="component" value="Unassembled WGS sequence"/>
</dbReference>
<dbReference type="EMBL" id="GG662656">
    <property type="protein sequence ID" value="EAR97911.2"/>
    <property type="molecule type" value="Genomic_DNA"/>
</dbReference>
<dbReference type="KEGG" id="tet:TTHERM_00281010"/>
<reference evidence="2" key="1">
    <citation type="journal article" date="2006" name="PLoS Biol.">
        <title>Macronuclear genome sequence of the ciliate Tetrahymena thermophila, a model eukaryote.</title>
        <authorList>
            <person name="Eisen J.A."/>
            <person name="Coyne R.S."/>
            <person name="Wu M."/>
            <person name="Wu D."/>
            <person name="Thiagarajan M."/>
            <person name="Wortman J.R."/>
            <person name="Badger J.H."/>
            <person name="Ren Q."/>
            <person name="Amedeo P."/>
            <person name="Jones K.M."/>
            <person name="Tallon L.J."/>
            <person name="Delcher A.L."/>
            <person name="Salzberg S.L."/>
            <person name="Silva J.C."/>
            <person name="Haas B.J."/>
            <person name="Majoros W.H."/>
            <person name="Farzad M."/>
            <person name="Carlton J.M."/>
            <person name="Smith R.K. Jr."/>
            <person name="Garg J."/>
            <person name="Pearlman R.E."/>
            <person name="Karrer K.M."/>
            <person name="Sun L."/>
            <person name="Manning G."/>
            <person name="Elde N.C."/>
            <person name="Turkewitz A.P."/>
            <person name="Asai D.J."/>
            <person name="Wilkes D.E."/>
            <person name="Wang Y."/>
            <person name="Cai H."/>
            <person name="Collins K."/>
            <person name="Stewart B.A."/>
            <person name="Lee S.R."/>
            <person name="Wilamowska K."/>
            <person name="Weinberg Z."/>
            <person name="Ruzzo W.L."/>
            <person name="Wloga D."/>
            <person name="Gaertig J."/>
            <person name="Frankel J."/>
            <person name="Tsao C.-C."/>
            <person name="Gorovsky M.A."/>
            <person name="Keeling P.J."/>
            <person name="Waller R.F."/>
            <person name="Patron N.J."/>
            <person name="Cherry J.M."/>
            <person name="Stover N.A."/>
            <person name="Krieger C.J."/>
            <person name="del Toro C."/>
            <person name="Ryder H.F."/>
            <person name="Williamson S.C."/>
            <person name="Barbeau R.A."/>
            <person name="Hamilton E.P."/>
            <person name="Orias E."/>
        </authorList>
    </citation>
    <scope>NUCLEOTIDE SEQUENCE [LARGE SCALE GENOMIC DNA]</scope>
    <source>
        <strain evidence="2">SB210</strain>
    </source>
</reference>
<name>I7M8E2_TETTS</name>
<dbReference type="InParanoid" id="I7M8E2"/>
<keyword evidence="2" id="KW-1185">Reference proteome</keyword>